<comment type="subunit">
    <text evidence="4">Part of the 30S ribosomal subunit. Forms a tight heterodimer with protein bS6.</text>
</comment>
<protein>
    <recommendedName>
        <fullName evidence="4">Small ribosomal subunit protein bS18</fullName>
    </recommendedName>
</protein>
<comment type="function">
    <text evidence="4">Binds as a heterodimer with protein bS6 to the central domain of the 16S rRNA, where it helps stabilize the platform of the 30S subunit.</text>
</comment>
<comment type="similarity">
    <text evidence="1 4 5">Belongs to the bacterial ribosomal protein bS18 family.</text>
</comment>
<reference evidence="7 8" key="1">
    <citation type="journal article" date="2015" name="Nature">
        <title>rRNA introns, odd ribosomes, and small enigmatic genomes across a large radiation of phyla.</title>
        <authorList>
            <person name="Brown C.T."/>
            <person name="Hug L.A."/>
            <person name="Thomas B.C."/>
            <person name="Sharon I."/>
            <person name="Castelle C.J."/>
            <person name="Singh A."/>
            <person name="Wilkins M.J."/>
            <person name="Williams K.H."/>
            <person name="Banfield J.F."/>
        </authorList>
    </citation>
    <scope>NUCLEOTIDE SEQUENCE [LARGE SCALE GENOMIC DNA]</scope>
</reference>
<dbReference type="EMBL" id="LBWP01000001">
    <property type="protein sequence ID" value="KKR11956.1"/>
    <property type="molecule type" value="Genomic_DNA"/>
</dbReference>
<keyword evidence="4" id="KW-0694">RNA-binding</keyword>
<dbReference type="Gene3D" id="4.10.640.10">
    <property type="entry name" value="Ribosomal protein S18"/>
    <property type="match status" value="1"/>
</dbReference>
<evidence type="ECO:0000256" key="3">
    <source>
        <dbReference type="ARBA" id="ARBA00023274"/>
    </source>
</evidence>
<evidence type="ECO:0000256" key="4">
    <source>
        <dbReference type="HAMAP-Rule" id="MF_00270"/>
    </source>
</evidence>
<feature type="region of interest" description="Disordered" evidence="6">
    <location>
        <begin position="1"/>
        <end position="21"/>
    </location>
</feature>
<proteinExistence type="inferred from homology"/>
<dbReference type="STRING" id="1618550.UT39_C0001G0011"/>
<feature type="compositionally biased region" description="Basic residues" evidence="6">
    <location>
        <begin position="1"/>
        <end position="17"/>
    </location>
</feature>
<dbReference type="InterPro" id="IPR001648">
    <property type="entry name" value="Ribosomal_bS18"/>
</dbReference>
<accession>A0A0G0NGK5</accession>
<dbReference type="Pfam" id="PF01084">
    <property type="entry name" value="Ribosomal_S18"/>
    <property type="match status" value="1"/>
</dbReference>
<evidence type="ECO:0000313" key="7">
    <source>
        <dbReference type="EMBL" id="KKR11956.1"/>
    </source>
</evidence>
<organism evidence="7 8">
    <name type="scientific">Candidatus Woesebacteria bacterium GW2011_GWA1_39_21</name>
    <dbReference type="NCBI Taxonomy" id="1618550"/>
    <lineage>
        <taxon>Bacteria</taxon>
        <taxon>Candidatus Woeseibacteriota</taxon>
    </lineage>
</organism>
<evidence type="ECO:0000256" key="1">
    <source>
        <dbReference type="ARBA" id="ARBA00005589"/>
    </source>
</evidence>
<evidence type="ECO:0000313" key="8">
    <source>
        <dbReference type="Proteomes" id="UP000034246"/>
    </source>
</evidence>
<dbReference type="PANTHER" id="PTHR13479">
    <property type="entry name" value="30S RIBOSOMAL PROTEIN S18"/>
    <property type="match status" value="1"/>
</dbReference>
<evidence type="ECO:0000256" key="6">
    <source>
        <dbReference type="SAM" id="MobiDB-lite"/>
    </source>
</evidence>
<dbReference type="SUPFAM" id="SSF46911">
    <property type="entry name" value="Ribosomal protein S18"/>
    <property type="match status" value="1"/>
</dbReference>
<dbReference type="PRINTS" id="PR00974">
    <property type="entry name" value="RIBOSOMALS18"/>
</dbReference>
<dbReference type="PANTHER" id="PTHR13479:SF40">
    <property type="entry name" value="SMALL RIBOSOMAL SUBUNIT PROTEIN BS18M"/>
    <property type="match status" value="1"/>
</dbReference>
<dbReference type="GO" id="GO:0003735">
    <property type="term" value="F:structural constituent of ribosome"/>
    <property type="evidence" value="ECO:0007669"/>
    <property type="project" value="InterPro"/>
</dbReference>
<evidence type="ECO:0000256" key="5">
    <source>
        <dbReference type="RuleBase" id="RU003910"/>
    </source>
</evidence>
<name>A0A0G0NGK5_9BACT</name>
<dbReference type="HAMAP" id="MF_00270">
    <property type="entry name" value="Ribosomal_bS18"/>
    <property type="match status" value="1"/>
</dbReference>
<dbReference type="GO" id="GO:0070181">
    <property type="term" value="F:small ribosomal subunit rRNA binding"/>
    <property type="evidence" value="ECO:0007669"/>
    <property type="project" value="TreeGrafter"/>
</dbReference>
<sequence>MAKVRSSRKPQIPKKSKKDCPFCKDKSAPDYKKYNILQEFISDRGKMIPSVYTGVCTRHQKKLSESIKRARFLGLLPFTPV</sequence>
<keyword evidence="2 4" id="KW-0689">Ribosomal protein</keyword>
<keyword evidence="3 4" id="KW-0687">Ribonucleoprotein</keyword>
<keyword evidence="4" id="KW-0699">rRNA-binding</keyword>
<dbReference type="InterPro" id="IPR036870">
    <property type="entry name" value="Ribosomal_bS18_sf"/>
</dbReference>
<dbReference type="AlphaFoldDB" id="A0A0G0NGK5"/>
<dbReference type="Proteomes" id="UP000034246">
    <property type="component" value="Unassembled WGS sequence"/>
</dbReference>
<dbReference type="GO" id="GO:0006412">
    <property type="term" value="P:translation"/>
    <property type="evidence" value="ECO:0007669"/>
    <property type="project" value="UniProtKB-UniRule"/>
</dbReference>
<comment type="caution">
    <text evidence="7">The sequence shown here is derived from an EMBL/GenBank/DDBJ whole genome shotgun (WGS) entry which is preliminary data.</text>
</comment>
<dbReference type="NCBIfam" id="TIGR00165">
    <property type="entry name" value="S18"/>
    <property type="match status" value="1"/>
</dbReference>
<evidence type="ECO:0000256" key="2">
    <source>
        <dbReference type="ARBA" id="ARBA00022980"/>
    </source>
</evidence>
<gene>
    <name evidence="4" type="primary">rpsR</name>
    <name evidence="7" type="ORF">UT39_C0001G0011</name>
</gene>
<dbReference type="GO" id="GO:0022627">
    <property type="term" value="C:cytosolic small ribosomal subunit"/>
    <property type="evidence" value="ECO:0007669"/>
    <property type="project" value="TreeGrafter"/>
</dbReference>